<dbReference type="GO" id="GO:0005813">
    <property type="term" value="C:centrosome"/>
    <property type="evidence" value="ECO:0007669"/>
    <property type="project" value="TreeGrafter"/>
</dbReference>
<organism evidence="3 4">
    <name type="scientific">Anopheles albimanus</name>
    <name type="common">New world malaria mosquito</name>
    <dbReference type="NCBI Taxonomy" id="7167"/>
    <lineage>
        <taxon>Eukaryota</taxon>
        <taxon>Metazoa</taxon>
        <taxon>Ecdysozoa</taxon>
        <taxon>Arthropoda</taxon>
        <taxon>Hexapoda</taxon>
        <taxon>Insecta</taxon>
        <taxon>Pterygota</taxon>
        <taxon>Neoptera</taxon>
        <taxon>Endopterygota</taxon>
        <taxon>Diptera</taxon>
        <taxon>Nematocera</taxon>
        <taxon>Culicoidea</taxon>
        <taxon>Culicidae</taxon>
        <taxon>Anophelinae</taxon>
        <taxon>Anopheles</taxon>
    </lineage>
</organism>
<reference evidence="3" key="2">
    <citation type="submission" date="2022-08" db="UniProtKB">
        <authorList>
            <consortium name="EnsemblMetazoa"/>
        </authorList>
    </citation>
    <scope>IDENTIFICATION</scope>
    <source>
        <strain evidence="3">STECLA/ALBI9_A</strain>
    </source>
</reference>
<name>A0A8W7JA91_ANOAL</name>
<feature type="region of interest" description="Disordered" evidence="2">
    <location>
        <begin position="563"/>
        <end position="620"/>
    </location>
</feature>
<protein>
    <recommendedName>
        <fullName evidence="5">Protein NEDD1</fullName>
    </recommendedName>
</protein>
<evidence type="ECO:0000313" key="3">
    <source>
        <dbReference type="EnsemblMetazoa" id="AALB001166-PA"/>
    </source>
</evidence>
<dbReference type="GeneID" id="118457634"/>
<dbReference type="PANTHER" id="PTHR44414">
    <property type="entry name" value="PROTEIN NEDD1"/>
    <property type="match status" value="1"/>
</dbReference>
<dbReference type="GO" id="GO:0005737">
    <property type="term" value="C:cytoplasm"/>
    <property type="evidence" value="ECO:0007669"/>
    <property type="project" value="TreeGrafter"/>
</dbReference>
<dbReference type="Gene3D" id="2.130.10.10">
    <property type="entry name" value="YVTN repeat-like/Quinoprotein amine dehydrogenase"/>
    <property type="match status" value="2"/>
</dbReference>
<sequence>MAELISCAKNTQLHSFPELELRYSSAHVDGNGSSDCQFFGSSQLFVRANKNWGIELLRIKNGEQPSADGASGCPGGSRTIVNVRKITVENLYCIACPKSSVRDEIAIGLTSGTIRFMNYKKTNFTKRFNADGIAIGVTFLDFNANDQLLAAVYENGLINLYGMKTSVKCQTIPFDKNTIKARFHPTKRSILAMASCNGAIMQYDTQTKKPVFSQLTAHSAPCRDLAMVETYPDYLFSVGYDSVINIFDVRGKQPAMQVQSNYPFESLAIANDGHRFAVGNLKGYVYGYDLRNLRDPLNMQKLHQSNVNSLAFVPQPQKDGSERRSMFQLEETCNASANTVAFRGGRVSEGSINVAEEKKHTGKNDHVTEQRDSFMGEIDMFLQRRDSPLDCMSRLSTSSRLSTESRNSMQMGDNNLVGLLDDLSDCNLDMMEGKPNDSGEKSLQTSLGIDDSFVNIDRLVKRTKIESSGRGINGSGDLQRLHRTTVNSRIVENLEYIREEGSETVESDCETGATRSSSNSNVGNRVSSHRSSITSVTSNNSTHKTSTSATSRVLIESQQGNLVSKSTSLTHGGVAPEASQLDKENQTRHLQRVSIKEEPHLPASHPSPLVDMAPVGDGNQIKPALHRPDAECATPSVRTEVEELRRTMLEQFQLSSLQHQDSERELRSYLWMGMFNLWRETQGKLESLEQTVSTGLGILLAKDEFSQQFIATRAENETLKNRVRELEEKLQQIATSSLKR</sequence>
<dbReference type="SUPFAM" id="SSF50978">
    <property type="entry name" value="WD40 repeat-like"/>
    <property type="match status" value="1"/>
</dbReference>
<dbReference type="PANTHER" id="PTHR44414:SF1">
    <property type="entry name" value="PROTEIN NEDD1"/>
    <property type="match status" value="1"/>
</dbReference>
<dbReference type="GO" id="GO:0036064">
    <property type="term" value="C:ciliary basal body"/>
    <property type="evidence" value="ECO:0007669"/>
    <property type="project" value="TreeGrafter"/>
</dbReference>
<dbReference type="EnsemblMetazoa" id="AALB001166-RA">
    <property type="protein sequence ID" value="AALB001166-PA"/>
    <property type="gene ID" value="AALB001166"/>
</dbReference>
<reference evidence="3 4" key="1">
    <citation type="journal article" date="2017" name="G3 (Bethesda)">
        <title>The Physical Genome Mapping of Anopheles albimanus Corrected Scaffold Misassemblies and Identified Interarm Rearrangements in Genus Anopheles.</title>
        <authorList>
            <person name="Artemov G.N."/>
            <person name="Peery A.N."/>
            <person name="Jiang X."/>
            <person name="Tu Z."/>
            <person name="Stegniy V.N."/>
            <person name="Sharakhova M.V."/>
            <person name="Sharakhov I.V."/>
        </authorList>
    </citation>
    <scope>NUCLEOTIDE SEQUENCE [LARGE SCALE GENOMIC DNA]</scope>
    <source>
        <strain evidence="3 4">ALBI9_A</strain>
    </source>
</reference>
<evidence type="ECO:0008006" key="5">
    <source>
        <dbReference type="Google" id="ProtNLM"/>
    </source>
</evidence>
<accession>A0A8W7JA91</accession>
<feature type="coiled-coil region" evidence="1">
    <location>
        <begin position="709"/>
        <end position="736"/>
    </location>
</feature>
<dbReference type="RefSeq" id="XP_035775258.1">
    <property type="nucleotide sequence ID" value="XM_035919365.1"/>
</dbReference>
<feature type="region of interest" description="Disordered" evidence="2">
    <location>
        <begin position="500"/>
        <end position="551"/>
    </location>
</feature>
<dbReference type="Proteomes" id="UP000069272">
    <property type="component" value="Chromosome 2L"/>
</dbReference>
<dbReference type="GO" id="GO:0000278">
    <property type="term" value="P:mitotic cell cycle"/>
    <property type="evidence" value="ECO:0007669"/>
    <property type="project" value="TreeGrafter"/>
</dbReference>
<keyword evidence="4" id="KW-1185">Reference proteome</keyword>
<dbReference type="InterPro" id="IPR001680">
    <property type="entry name" value="WD40_rpt"/>
</dbReference>
<keyword evidence="1" id="KW-0175">Coiled coil</keyword>
<dbReference type="GO" id="GO:0043015">
    <property type="term" value="F:gamma-tubulin binding"/>
    <property type="evidence" value="ECO:0007669"/>
    <property type="project" value="TreeGrafter"/>
</dbReference>
<proteinExistence type="predicted"/>
<evidence type="ECO:0000256" key="1">
    <source>
        <dbReference type="SAM" id="Coils"/>
    </source>
</evidence>
<dbReference type="AlphaFoldDB" id="A0A8W7JA91"/>
<dbReference type="InterPro" id="IPR036322">
    <property type="entry name" value="WD40_repeat_dom_sf"/>
</dbReference>
<dbReference type="InterPro" id="IPR052818">
    <property type="entry name" value="NEDD1_Spindle_Assembly"/>
</dbReference>
<dbReference type="KEGG" id="aali:118457634"/>
<evidence type="ECO:0000313" key="4">
    <source>
        <dbReference type="Proteomes" id="UP000069272"/>
    </source>
</evidence>
<dbReference type="GO" id="GO:0000922">
    <property type="term" value="C:spindle pole"/>
    <property type="evidence" value="ECO:0007669"/>
    <property type="project" value="TreeGrafter"/>
</dbReference>
<dbReference type="GO" id="GO:0007020">
    <property type="term" value="P:microtubule nucleation"/>
    <property type="evidence" value="ECO:0007669"/>
    <property type="project" value="TreeGrafter"/>
</dbReference>
<dbReference type="InterPro" id="IPR015943">
    <property type="entry name" value="WD40/YVTN_repeat-like_dom_sf"/>
</dbReference>
<dbReference type="CTD" id="35130"/>
<feature type="compositionally biased region" description="Low complexity" evidence="2">
    <location>
        <begin position="515"/>
        <end position="551"/>
    </location>
</feature>
<dbReference type="OrthoDB" id="1602884at2759"/>
<evidence type="ECO:0000256" key="2">
    <source>
        <dbReference type="SAM" id="MobiDB-lite"/>
    </source>
</evidence>
<dbReference type="SMART" id="SM00320">
    <property type="entry name" value="WD40"/>
    <property type="match status" value="4"/>
</dbReference>
<dbReference type="GO" id="GO:0005814">
    <property type="term" value="C:centriole"/>
    <property type="evidence" value="ECO:0007669"/>
    <property type="project" value="TreeGrafter"/>
</dbReference>